<keyword evidence="15" id="KW-1185">Reference proteome</keyword>
<keyword evidence="5 13" id="KW-0812">Transmembrane</keyword>
<evidence type="ECO:0000313" key="14">
    <source>
        <dbReference type="EMBL" id="MBB2956024.1"/>
    </source>
</evidence>
<evidence type="ECO:0000256" key="1">
    <source>
        <dbReference type="ARBA" id="ARBA00004141"/>
    </source>
</evidence>
<dbReference type="Pfam" id="PF01066">
    <property type="entry name" value="CDP-OH_P_transf"/>
    <property type="match status" value="1"/>
</dbReference>
<reference evidence="14 15" key="1">
    <citation type="submission" date="2020-08" db="EMBL/GenBank/DDBJ databases">
        <title>Sequencing the genomes of 1000 actinobacteria strains.</title>
        <authorList>
            <person name="Klenk H.-P."/>
        </authorList>
    </citation>
    <scope>NUCLEOTIDE SEQUENCE [LARGE SCALE GENOMIC DNA]</scope>
    <source>
        <strain evidence="14 15">DSM 20419</strain>
    </source>
</reference>
<dbReference type="PROSITE" id="PS00379">
    <property type="entry name" value="CDP_ALCOHOL_P_TRANSF"/>
    <property type="match status" value="1"/>
</dbReference>
<evidence type="ECO:0000256" key="5">
    <source>
        <dbReference type="ARBA" id="ARBA00022692"/>
    </source>
</evidence>
<keyword evidence="7" id="KW-0443">Lipid metabolism</keyword>
<evidence type="ECO:0000256" key="10">
    <source>
        <dbReference type="ARBA" id="ARBA00023264"/>
    </source>
</evidence>
<dbReference type="EMBL" id="JACHWJ010000001">
    <property type="protein sequence ID" value="MBB2956024.1"/>
    <property type="molecule type" value="Genomic_DNA"/>
</dbReference>
<dbReference type="GO" id="GO:0008444">
    <property type="term" value="F:CDP-diacylglycerol-glycerol-3-phosphate 3-phosphatidyltransferase activity"/>
    <property type="evidence" value="ECO:0007669"/>
    <property type="project" value="UniProtKB-UniRule"/>
</dbReference>
<accession>A0A7W4UL71</accession>
<evidence type="ECO:0000256" key="6">
    <source>
        <dbReference type="ARBA" id="ARBA00022989"/>
    </source>
</evidence>
<protein>
    <recommendedName>
        <fullName evidence="11">CDP-diacylglycerol--glycerol-3-phosphate 3-phosphatidyltransferase</fullName>
        <ecNumber evidence="11">2.7.8.5</ecNumber>
    </recommendedName>
</protein>
<comment type="subcellular location">
    <subcellularLocation>
        <location evidence="1">Membrane</location>
        <topology evidence="1">Multi-pass membrane protein</topology>
    </subcellularLocation>
</comment>
<dbReference type="InterPro" id="IPR050324">
    <property type="entry name" value="CDP-alcohol_PTase-I"/>
</dbReference>
<evidence type="ECO:0000256" key="11">
    <source>
        <dbReference type="NCBIfam" id="TIGR00560"/>
    </source>
</evidence>
<dbReference type="InterPro" id="IPR048254">
    <property type="entry name" value="CDP_ALCOHOL_P_TRANSF_CS"/>
</dbReference>
<dbReference type="PANTHER" id="PTHR14269">
    <property type="entry name" value="CDP-DIACYLGLYCEROL--GLYCEROL-3-PHOSPHATE 3-PHOSPHATIDYLTRANSFERASE-RELATED"/>
    <property type="match status" value="1"/>
</dbReference>
<dbReference type="NCBIfam" id="TIGR00560">
    <property type="entry name" value="pgsA"/>
    <property type="match status" value="1"/>
</dbReference>
<dbReference type="RefSeq" id="WP_068481178.1">
    <property type="nucleotide sequence ID" value="NZ_CZJS01000113.1"/>
</dbReference>
<dbReference type="Gene3D" id="1.20.120.1760">
    <property type="match status" value="1"/>
</dbReference>
<feature type="transmembrane region" description="Helical" evidence="13">
    <location>
        <begin position="143"/>
        <end position="160"/>
    </location>
</feature>
<evidence type="ECO:0000256" key="12">
    <source>
        <dbReference type="RuleBase" id="RU003750"/>
    </source>
</evidence>
<comment type="similarity">
    <text evidence="2 12">Belongs to the CDP-alcohol phosphatidyltransferase class-I family.</text>
</comment>
<name>A0A7W4UL71_9MICO</name>
<keyword evidence="3" id="KW-0444">Lipid biosynthesis</keyword>
<dbReference type="GO" id="GO:0016020">
    <property type="term" value="C:membrane"/>
    <property type="evidence" value="ECO:0007669"/>
    <property type="project" value="UniProtKB-SubCell"/>
</dbReference>
<keyword evidence="6 13" id="KW-1133">Transmembrane helix</keyword>
<evidence type="ECO:0000256" key="8">
    <source>
        <dbReference type="ARBA" id="ARBA00023136"/>
    </source>
</evidence>
<dbReference type="GO" id="GO:0046474">
    <property type="term" value="P:glycerophospholipid biosynthetic process"/>
    <property type="evidence" value="ECO:0007669"/>
    <property type="project" value="TreeGrafter"/>
</dbReference>
<evidence type="ECO:0000256" key="3">
    <source>
        <dbReference type="ARBA" id="ARBA00022516"/>
    </source>
</evidence>
<keyword evidence="8 13" id="KW-0472">Membrane</keyword>
<evidence type="ECO:0000256" key="9">
    <source>
        <dbReference type="ARBA" id="ARBA00023209"/>
    </source>
</evidence>
<proteinExistence type="inferred from homology"/>
<keyword evidence="10" id="KW-1208">Phospholipid metabolism</keyword>
<evidence type="ECO:0000313" key="15">
    <source>
        <dbReference type="Proteomes" id="UP000545286"/>
    </source>
</evidence>
<evidence type="ECO:0000256" key="13">
    <source>
        <dbReference type="SAM" id="Phobius"/>
    </source>
</evidence>
<feature type="transmembrane region" description="Helical" evidence="13">
    <location>
        <begin position="166"/>
        <end position="188"/>
    </location>
</feature>
<dbReference type="AlphaFoldDB" id="A0A7W4UL71"/>
<dbReference type="InterPro" id="IPR043130">
    <property type="entry name" value="CDP-OH_PTrfase_TM_dom"/>
</dbReference>
<feature type="transmembrane region" description="Helical" evidence="13">
    <location>
        <begin position="104"/>
        <end position="122"/>
    </location>
</feature>
<organism evidence="14 15">
    <name type="scientific">Pseudoclavibacter helvolus</name>
    <dbReference type="NCBI Taxonomy" id="255205"/>
    <lineage>
        <taxon>Bacteria</taxon>
        <taxon>Bacillati</taxon>
        <taxon>Actinomycetota</taxon>
        <taxon>Actinomycetes</taxon>
        <taxon>Micrococcales</taxon>
        <taxon>Microbacteriaceae</taxon>
        <taxon>Pseudoclavibacter</taxon>
    </lineage>
</organism>
<dbReference type="Proteomes" id="UP000545286">
    <property type="component" value="Unassembled WGS sequence"/>
</dbReference>
<gene>
    <name evidence="14" type="ORF">FHX72_000136</name>
</gene>
<evidence type="ECO:0000256" key="7">
    <source>
        <dbReference type="ARBA" id="ARBA00023098"/>
    </source>
</evidence>
<dbReference type="PIRSF" id="PIRSF000847">
    <property type="entry name" value="Phos_ph_gly_syn"/>
    <property type="match status" value="1"/>
</dbReference>
<dbReference type="InterPro" id="IPR004570">
    <property type="entry name" value="Phosphatidylglycerol_P_synth"/>
</dbReference>
<keyword evidence="4 12" id="KW-0808">Transferase</keyword>
<evidence type="ECO:0000256" key="2">
    <source>
        <dbReference type="ARBA" id="ARBA00010441"/>
    </source>
</evidence>
<evidence type="ECO:0000256" key="4">
    <source>
        <dbReference type="ARBA" id="ARBA00022679"/>
    </source>
</evidence>
<dbReference type="UniPathway" id="UPA00085"/>
<dbReference type="EC" id="2.7.8.5" evidence="11"/>
<dbReference type="InterPro" id="IPR000462">
    <property type="entry name" value="CDP-OH_P_trans"/>
</dbReference>
<sequence length="210" mass="23182">MTGRILRGGDGPVSNWCVPNLITIARILLVPVFVWFLLLDGNSDGPWRWAAAVLFIVAIATDSLDGHIARSRNLITDLGKLLDPIADKALTGTALVMLSVLGELPWWVTIIILVRELGITFWRLAVAKKRVLPAGRGGKLKTLVQAIAISLALLPLWVVFGDWVHWLNIVLMSAAFILTVWSGIDYLWEAYRPQKKQAPGLRADDGSTQR</sequence>
<dbReference type="PANTHER" id="PTHR14269:SF52">
    <property type="entry name" value="PHOSPHATIDYLGLYCEROPHOSPHATE SYNTHASE-RELATED"/>
    <property type="match status" value="1"/>
</dbReference>
<dbReference type="OrthoDB" id="9796672at2"/>
<comment type="caution">
    <text evidence="14">The sequence shown here is derived from an EMBL/GenBank/DDBJ whole genome shotgun (WGS) entry which is preliminary data.</text>
</comment>
<feature type="transmembrane region" description="Helical" evidence="13">
    <location>
        <begin position="20"/>
        <end position="39"/>
    </location>
</feature>
<keyword evidence="9" id="KW-0594">Phospholipid biosynthesis</keyword>